<dbReference type="SUPFAM" id="SSF55874">
    <property type="entry name" value="ATPase domain of HSP90 chaperone/DNA topoisomerase II/histidine kinase"/>
    <property type="match status" value="1"/>
</dbReference>
<keyword evidence="6" id="KW-1185">Reference proteome</keyword>
<feature type="domain" description="Response regulatory" evidence="4">
    <location>
        <begin position="421"/>
        <end position="546"/>
    </location>
</feature>
<dbReference type="STRING" id="105231.A0A1Y1ISR8"/>
<sequence>TVTRMVRGDATRCRQVFTNLISNSIKFTKEGHILLRCYAMPNEDFWPRPGSPDLLPDHPSQESSIRIAFEVEDTGCGIPPEKRNLVFQDYCQADASTTRNHGGTGLGLGIVRTLVEMMGGHISIVDKTGPGTLFRFHLEFQREAPPSGPVTPSLVRRSDPFFIQEPGALARFRVVIGSGRSLSRSLAAAALRRQGAAVVEAASWSEALKELRCLAELSAEIPAEHLNQFNGESPEWSGAASKQEGPLYCALLSLSLFSKELSVEELEAAAMQVREALGAAESTRQSIDGPRGVAVAWVVSATTPAALRDVLKRAGFPIIFNRPLYESKLHRLLHTLAGTRDPDTPCGCPVRTTGTKSNASHARASEPLMYRSGDWNGGGLARMQSAPSGTRKEREEVHVADDDCIVVVGEEEGDTPLQGMVVLVAEDNPVLQLLATKTVMSLGAQVVTADDGGAAMDAIVQRRESTSRQFDFVLLDCQMPVMSGLEVTRRLRNLETATQEHTPVIMLTASATPSQDRRTSAEAGVDLYLTKPLDARLFAQRVTALLRKTRGLASGLE</sequence>
<dbReference type="InterPro" id="IPR005467">
    <property type="entry name" value="His_kinase_dom"/>
</dbReference>
<feature type="modified residue" description="4-aspartylphosphate" evidence="2">
    <location>
        <position position="476"/>
    </location>
</feature>
<dbReference type="InterPro" id="IPR011006">
    <property type="entry name" value="CheY-like_superfamily"/>
</dbReference>
<dbReference type="PRINTS" id="PR00344">
    <property type="entry name" value="BCTRLSENSOR"/>
</dbReference>
<organism evidence="5 6">
    <name type="scientific">Klebsormidium nitens</name>
    <name type="common">Green alga</name>
    <name type="synonym">Ulothrix nitens</name>
    <dbReference type="NCBI Taxonomy" id="105231"/>
    <lineage>
        <taxon>Eukaryota</taxon>
        <taxon>Viridiplantae</taxon>
        <taxon>Streptophyta</taxon>
        <taxon>Klebsormidiophyceae</taxon>
        <taxon>Klebsormidiales</taxon>
        <taxon>Klebsormidiaceae</taxon>
        <taxon>Klebsormidium</taxon>
    </lineage>
</organism>
<protein>
    <submittedName>
        <fullName evidence="5">Histidine kinase</fullName>
    </submittedName>
</protein>
<dbReference type="GO" id="GO:0000160">
    <property type="term" value="P:phosphorelay signal transduction system"/>
    <property type="evidence" value="ECO:0007669"/>
    <property type="project" value="InterPro"/>
</dbReference>
<dbReference type="InterPro" id="IPR003594">
    <property type="entry name" value="HATPase_dom"/>
</dbReference>
<dbReference type="EMBL" id="DF237697">
    <property type="protein sequence ID" value="GAQ91228.1"/>
    <property type="molecule type" value="Genomic_DNA"/>
</dbReference>
<feature type="domain" description="Histidine kinase" evidence="3">
    <location>
        <begin position="1"/>
        <end position="142"/>
    </location>
</feature>
<dbReference type="PROSITE" id="PS50110">
    <property type="entry name" value="RESPONSE_REGULATORY"/>
    <property type="match status" value="1"/>
</dbReference>
<dbReference type="PANTHER" id="PTHR45339">
    <property type="entry name" value="HYBRID SIGNAL TRANSDUCTION HISTIDINE KINASE J"/>
    <property type="match status" value="1"/>
</dbReference>
<dbReference type="CDD" id="cd16922">
    <property type="entry name" value="HATPase_EvgS-ArcB-TorS-like"/>
    <property type="match status" value="1"/>
</dbReference>
<dbReference type="Pfam" id="PF00072">
    <property type="entry name" value="Response_reg"/>
    <property type="match status" value="1"/>
</dbReference>
<reference evidence="5 6" key="1">
    <citation type="journal article" date="2014" name="Nat. Commun.">
        <title>Klebsormidium flaccidum genome reveals primary factors for plant terrestrial adaptation.</title>
        <authorList>
            <person name="Hori K."/>
            <person name="Maruyama F."/>
            <person name="Fujisawa T."/>
            <person name="Togashi T."/>
            <person name="Yamamoto N."/>
            <person name="Seo M."/>
            <person name="Sato S."/>
            <person name="Yamada T."/>
            <person name="Mori H."/>
            <person name="Tajima N."/>
            <person name="Moriyama T."/>
            <person name="Ikeuchi M."/>
            <person name="Watanabe M."/>
            <person name="Wada H."/>
            <person name="Kobayashi K."/>
            <person name="Saito M."/>
            <person name="Masuda T."/>
            <person name="Sasaki-Sekimoto Y."/>
            <person name="Mashiguchi K."/>
            <person name="Awai K."/>
            <person name="Shimojima M."/>
            <person name="Masuda S."/>
            <person name="Iwai M."/>
            <person name="Nobusawa T."/>
            <person name="Narise T."/>
            <person name="Kondo S."/>
            <person name="Saito H."/>
            <person name="Sato R."/>
            <person name="Murakawa M."/>
            <person name="Ihara Y."/>
            <person name="Oshima-Yamada Y."/>
            <person name="Ohtaka K."/>
            <person name="Satoh M."/>
            <person name="Sonobe K."/>
            <person name="Ishii M."/>
            <person name="Ohtani R."/>
            <person name="Kanamori-Sato M."/>
            <person name="Honoki R."/>
            <person name="Miyazaki D."/>
            <person name="Mochizuki H."/>
            <person name="Umetsu J."/>
            <person name="Higashi K."/>
            <person name="Shibata D."/>
            <person name="Kamiya Y."/>
            <person name="Sato N."/>
            <person name="Nakamura Y."/>
            <person name="Tabata S."/>
            <person name="Ida S."/>
            <person name="Kurokawa K."/>
            <person name="Ohta H."/>
        </authorList>
    </citation>
    <scope>NUCLEOTIDE SEQUENCE [LARGE SCALE GENOMIC DNA]</scope>
    <source>
        <strain evidence="5 6">NIES-2285</strain>
    </source>
</reference>
<dbReference type="InterPro" id="IPR001789">
    <property type="entry name" value="Sig_transdc_resp-reg_receiver"/>
</dbReference>
<feature type="non-terminal residue" evidence="5">
    <location>
        <position position="1"/>
    </location>
</feature>
<dbReference type="Gene3D" id="3.30.565.10">
    <property type="entry name" value="Histidine kinase-like ATPase, C-terminal domain"/>
    <property type="match status" value="1"/>
</dbReference>
<dbReference type="OMA" id="YAMPNED"/>
<dbReference type="InterPro" id="IPR004358">
    <property type="entry name" value="Sig_transdc_His_kin-like_C"/>
</dbReference>
<dbReference type="SUPFAM" id="SSF52172">
    <property type="entry name" value="CheY-like"/>
    <property type="match status" value="1"/>
</dbReference>
<dbReference type="SMART" id="SM00448">
    <property type="entry name" value="REC"/>
    <property type="match status" value="1"/>
</dbReference>
<evidence type="ECO:0000256" key="1">
    <source>
        <dbReference type="ARBA" id="ARBA00022553"/>
    </source>
</evidence>
<dbReference type="PANTHER" id="PTHR45339:SF5">
    <property type="entry name" value="HISTIDINE KINASE"/>
    <property type="match status" value="1"/>
</dbReference>
<accession>A0A1Y1ISR8</accession>
<keyword evidence="5" id="KW-0808">Transferase</keyword>
<dbReference type="GO" id="GO:0004672">
    <property type="term" value="F:protein kinase activity"/>
    <property type="evidence" value="ECO:0007669"/>
    <property type="project" value="UniProtKB-ARBA"/>
</dbReference>
<dbReference type="AlphaFoldDB" id="A0A1Y1ISR8"/>
<dbReference type="SMART" id="SM00387">
    <property type="entry name" value="HATPase_c"/>
    <property type="match status" value="1"/>
</dbReference>
<dbReference type="PROSITE" id="PS50109">
    <property type="entry name" value="HIS_KIN"/>
    <property type="match status" value="1"/>
</dbReference>
<dbReference type="Proteomes" id="UP000054558">
    <property type="component" value="Unassembled WGS sequence"/>
</dbReference>
<proteinExistence type="predicted"/>
<dbReference type="CDD" id="cd17546">
    <property type="entry name" value="REC_hyHK_CKI1_RcsC-like"/>
    <property type="match status" value="1"/>
</dbReference>
<evidence type="ECO:0000259" key="3">
    <source>
        <dbReference type="PROSITE" id="PS50109"/>
    </source>
</evidence>
<evidence type="ECO:0000259" key="4">
    <source>
        <dbReference type="PROSITE" id="PS50110"/>
    </source>
</evidence>
<keyword evidence="5" id="KW-0418">Kinase</keyword>
<name>A0A1Y1ISR8_KLENI</name>
<keyword evidence="1 2" id="KW-0597">Phosphoprotein</keyword>
<dbReference type="InterPro" id="IPR036890">
    <property type="entry name" value="HATPase_C_sf"/>
</dbReference>
<evidence type="ECO:0000256" key="2">
    <source>
        <dbReference type="PROSITE-ProRule" id="PRU00169"/>
    </source>
</evidence>
<evidence type="ECO:0000313" key="6">
    <source>
        <dbReference type="Proteomes" id="UP000054558"/>
    </source>
</evidence>
<gene>
    <name evidence="5" type="ORF">KFL_007480010</name>
</gene>
<dbReference type="Gene3D" id="3.40.50.2300">
    <property type="match status" value="1"/>
</dbReference>
<dbReference type="Pfam" id="PF02518">
    <property type="entry name" value="HATPase_c"/>
    <property type="match status" value="1"/>
</dbReference>
<dbReference type="OrthoDB" id="10266508at2759"/>
<evidence type="ECO:0000313" key="5">
    <source>
        <dbReference type="EMBL" id="GAQ91228.1"/>
    </source>
</evidence>